<evidence type="ECO:0000256" key="1">
    <source>
        <dbReference type="SAM" id="MobiDB-lite"/>
    </source>
</evidence>
<feature type="region of interest" description="Disordered" evidence="1">
    <location>
        <begin position="1"/>
        <end position="58"/>
    </location>
</feature>
<sequence>MGRSAKLHKRKKTASSAMVSAKPDTSANTDASVAAAKKKAGLKEKAGKGKGKAGSEGRVLGSADYVDLMMGGRRRAKAEAEKLPQEEE</sequence>
<gene>
    <name evidence="2" type="ORF">EWM64_g7412</name>
</gene>
<proteinExistence type="predicted"/>
<dbReference type="EMBL" id="SFCI01001158">
    <property type="protein sequence ID" value="TFY76599.1"/>
    <property type="molecule type" value="Genomic_DNA"/>
</dbReference>
<organism evidence="2 3">
    <name type="scientific">Hericium alpestre</name>
    <dbReference type="NCBI Taxonomy" id="135208"/>
    <lineage>
        <taxon>Eukaryota</taxon>
        <taxon>Fungi</taxon>
        <taxon>Dikarya</taxon>
        <taxon>Basidiomycota</taxon>
        <taxon>Agaricomycotina</taxon>
        <taxon>Agaricomycetes</taxon>
        <taxon>Russulales</taxon>
        <taxon>Hericiaceae</taxon>
        <taxon>Hericium</taxon>
    </lineage>
</organism>
<evidence type="ECO:0000313" key="3">
    <source>
        <dbReference type="Proteomes" id="UP000298061"/>
    </source>
</evidence>
<dbReference type="OrthoDB" id="3260306at2759"/>
<keyword evidence="3" id="KW-1185">Reference proteome</keyword>
<comment type="caution">
    <text evidence="2">The sequence shown here is derived from an EMBL/GenBank/DDBJ whole genome shotgun (WGS) entry which is preliminary data.</text>
</comment>
<dbReference type="AlphaFoldDB" id="A0A4Y9ZSY9"/>
<accession>A0A4Y9ZSY9</accession>
<dbReference type="Proteomes" id="UP000298061">
    <property type="component" value="Unassembled WGS sequence"/>
</dbReference>
<feature type="compositionally biased region" description="Basic residues" evidence="1">
    <location>
        <begin position="1"/>
        <end position="13"/>
    </location>
</feature>
<evidence type="ECO:0000313" key="2">
    <source>
        <dbReference type="EMBL" id="TFY76599.1"/>
    </source>
</evidence>
<feature type="compositionally biased region" description="Polar residues" evidence="1">
    <location>
        <begin position="14"/>
        <end position="31"/>
    </location>
</feature>
<reference evidence="2 3" key="1">
    <citation type="submission" date="2019-02" db="EMBL/GenBank/DDBJ databases">
        <title>Genome sequencing of the rare red list fungi Hericium alpestre (H. flagellum).</title>
        <authorList>
            <person name="Buettner E."/>
            <person name="Kellner H."/>
        </authorList>
    </citation>
    <scope>NUCLEOTIDE SEQUENCE [LARGE SCALE GENOMIC DNA]</scope>
    <source>
        <strain evidence="2 3">DSM 108284</strain>
    </source>
</reference>
<protein>
    <submittedName>
        <fullName evidence="2">Uncharacterized protein</fullName>
    </submittedName>
</protein>
<name>A0A4Y9ZSY9_9AGAM</name>